<evidence type="ECO:0000313" key="2">
    <source>
        <dbReference type="EMBL" id="RKE98263.1"/>
    </source>
</evidence>
<sequence>MNNINFNIILQFFALILIQVLVLNNINFLGYINPYIYILFIILYPVKNNRLLFIFLSFTLGLFVDIFSDSGGVHAASAVTLAFIRPPVLKFSFGMIYEHQTIKFSNTEFGNRLIYFTIMVVIHHLILFSLEVFNISNIILILKKTLFSSIFTILLCVLISVLFSKNQR</sequence>
<keyword evidence="1" id="KW-1133">Transmembrane helix</keyword>
<evidence type="ECO:0000256" key="1">
    <source>
        <dbReference type="SAM" id="Phobius"/>
    </source>
</evidence>
<dbReference type="Proteomes" id="UP000284892">
    <property type="component" value="Unassembled WGS sequence"/>
</dbReference>
<accession>A0A420DVL4</accession>
<gene>
    <name evidence="2" type="ORF">BXY80_0341</name>
</gene>
<feature type="transmembrane region" description="Helical" evidence="1">
    <location>
        <begin position="5"/>
        <end position="22"/>
    </location>
</feature>
<organism evidence="2 3">
    <name type="scientific">Ichthyenterobacterium magnum</name>
    <dbReference type="NCBI Taxonomy" id="1230530"/>
    <lineage>
        <taxon>Bacteria</taxon>
        <taxon>Pseudomonadati</taxon>
        <taxon>Bacteroidota</taxon>
        <taxon>Flavobacteriia</taxon>
        <taxon>Flavobacteriales</taxon>
        <taxon>Flavobacteriaceae</taxon>
        <taxon>Ichthyenterobacterium</taxon>
    </lineage>
</organism>
<dbReference type="OrthoDB" id="1132160at2"/>
<dbReference type="RefSeq" id="WP_120199485.1">
    <property type="nucleotide sequence ID" value="NZ_RAQJ01000001.1"/>
</dbReference>
<feature type="transmembrane region" description="Helical" evidence="1">
    <location>
        <begin position="145"/>
        <end position="163"/>
    </location>
</feature>
<name>A0A420DVL4_9FLAO</name>
<dbReference type="EMBL" id="RAQJ01000001">
    <property type="protein sequence ID" value="RKE98263.1"/>
    <property type="molecule type" value="Genomic_DNA"/>
</dbReference>
<dbReference type="AlphaFoldDB" id="A0A420DVL4"/>
<reference evidence="2 3" key="1">
    <citation type="submission" date="2018-09" db="EMBL/GenBank/DDBJ databases">
        <title>Genomic Encyclopedia of Archaeal and Bacterial Type Strains, Phase II (KMG-II): from individual species to whole genera.</title>
        <authorList>
            <person name="Goeker M."/>
        </authorList>
    </citation>
    <scope>NUCLEOTIDE SEQUENCE [LARGE SCALE GENOMIC DNA]</scope>
    <source>
        <strain evidence="2 3">DSM 26283</strain>
    </source>
</reference>
<keyword evidence="1" id="KW-0812">Transmembrane</keyword>
<keyword evidence="1" id="KW-0472">Membrane</keyword>
<feature type="transmembrane region" description="Helical" evidence="1">
    <location>
        <begin position="113"/>
        <end position="133"/>
    </location>
</feature>
<proteinExistence type="predicted"/>
<evidence type="ECO:0000313" key="3">
    <source>
        <dbReference type="Proteomes" id="UP000284892"/>
    </source>
</evidence>
<feature type="transmembrane region" description="Helical" evidence="1">
    <location>
        <begin position="28"/>
        <end position="44"/>
    </location>
</feature>
<protein>
    <submittedName>
        <fullName evidence="2">Rod shape-determining protein MreD</fullName>
    </submittedName>
</protein>
<keyword evidence="3" id="KW-1185">Reference proteome</keyword>
<feature type="transmembrane region" description="Helical" evidence="1">
    <location>
        <begin position="74"/>
        <end position="93"/>
    </location>
</feature>
<comment type="caution">
    <text evidence="2">The sequence shown here is derived from an EMBL/GenBank/DDBJ whole genome shotgun (WGS) entry which is preliminary data.</text>
</comment>
<feature type="transmembrane region" description="Helical" evidence="1">
    <location>
        <begin position="51"/>
        <end position="68"/>
    </location>
</feature>